<feature type="transmembrane region" description="Helical" evidence="4">
    <location>
        <begin position="262"/>
        <end position="280"/>
    </location>
</feature>
<feature type="transmembrane region" description="Helical" evidence="4">
    <location>
        <begin position="59"/>
        <end position="78"/>
    </location>
</feature>
<protein>
    <submittedName>
        <fullName evidence="6">MFS transporter</fullName>
    </submittedName>
</protein>
<feature type="transmembrane region" description="Helical" evidence="4">
    <location>
        <begin position="179"/>
        <end position="197"/>
    </location>
</feature>
<name>A0ABS7MGX4_9SPHN</name>
<feature type="transmembrane region" description="Helical" evidence="4">
    <location>
        <begin position="20"/>
        <end position="39"/>
    </location>
</feature>
<dbReference type="PANTHER" id="PTHR23528:SF1">
    <property type="entry name" value="MAJOR FACILITATOR SUPERFAMILY (MFS) PROFILE DOMAIN-CONTAINING PROTEIN"/>
    <property type="match status" value="1"/>
</dbReference>
<keyword evidence="2 4" id="KW-1133">Transmembrane helix</keyword>
<feature type="transmembrane region" description="Helical" evidence="4">
    <location>
        <begin position="382"/>
        <end position="401"/>
    </location>
</feature>
<evidence type="ECO:0000256" key="1">
    <source>
        <dbReference type="ARBA" id="ARBA00022692"/>
    </source>
</evidence>
<dbReference type="Gene3D" id="1.20.1250.20">
    <property type="entry name" value="MFS general substrate transporter like domains"/>
    <property type="match status" value="2"/>
</dbReference>
<feature type="transmembrane region" description="Helical" evidence="4">
    <location>
        <begin position="292"/>
        <end position="310"/>
    </location>
</feature>
<dbReference type="SUPFAM" id="SSF103473">
    <property type="entry name" value="MFS general substrate transporter"/>
    <property type="match status" value="1"/>
</dbReference>
<evidence type="ECO:0000259" key="5">
    <source>
        <dbReference type="PROSITE" id="PS50850"/>
    </source>
</evidence>
<dbReference type="PANTHER" id="PTHR23528">
    <property type="match status" value="1"/>
</dbReference>
<dbReference type="EMBL" id="JAILXK010000002">
    <property type="protein sequence ID" value="MBY4638261.1"/>
    <property type="molecule type" value="Genomic_DNA"/>
</dbReference>
<feature type="domain" description="Major facilitator superfamily (MFS) profile" evidence="5">
    <location>
        <begin position="19"/>
        <end position="406"/>
    </location>
</feature>
<comment type="caution">
    <text evidence="6">The sequence shown here is derived from an EMBL/GenBank/DDBJ whole genome shotgun (WGS) entry which is preliminary data.</text>
</comment>
<evidence type="ECO:0000256" key="2">
    <source>
        <dbReference type="ARBA" id="ARBA00022989"/>
    </source>
</evidence>
<feature type="transmembrane region" description="Helical" evidence="4">
    <location>
        <begin position="316"/>
        <end position="334"/>
    </location>
</feature>
<keyword evidence="1 4" id="KW-0812">Transmembrane</keyword>
<feature type="transmembrane region" description="Helical" evidence="4">
    <location>
        <begin position="148"/>
        <end position="173"/>
    </location>
</feature>
<dbReference type="RefSeq" id="WP_222137230.1">
    <property type="nucleotide sequence ID" value="NZ_JAILXK010000002.1"/>
</dbReference>
<proteinExistence type="predicted"/>
<dbReference type="Proteomes" id="UP001166571">
    <property type="component" value="Unassembled WGS sequence"/>
</dbReference>
<dbReference type="Pfam" id="PF07690">
    <property type="entry name" value="MFS_1"/>
    <property type="match status" value="1"/>
</dbReference>
<organism evidence="6 7">
    <name type="scientific">Sphingopyxis jiangsuensis</name>
    <dbReference type="NCBI Taxonomy" id="2871171"/>
    <lineage>
        <taxon>Bacteria</taxon>
        <taxon>Pseudomonadati</taxon>
        <taxon>Pseudomonadota</taxon>
        <taxon>Alphaproteobacteria</taxon>
        <taxon>Sphingomonadales</taxon>
        <taxon>Sphingomonadaceae</taxon>
        <taxon>Sphingopyxis</taxon>
    </lineage>
</organism>
<evidence type="ECO:0000256" key="3">
    <source>
        <dbReference type="ARBA" id="ARBA00023136"/>
    </source>
</evidence>
<feature type="transmembrane region" description="Helical" evidence="4">
    <location>
        <begin position="229"/>
        <end position="250"/>
    </location>
</feature>
<dbReference type="CDD" id="cd06174">
    <property type="entry name" value="MFS"/>
    <property type="match status" value="1"/>
</dbReference>
<accession>A0ABS7MGX4</accession>
<dbReference type="PROSITE" id="PS50850">
    <property type="entry name" value="MFS"/>
    <property type="match status" value="1"/>
</dbReference>
<keyword evidence="3 4" id="KW-0472">Membrane</keyword>
<feature type="transmembrane region" description="Helical" evidence="4">
    <location>
        <begin position="115"/>
        <end position="136"/>
    </location>
</feature>
<dbReference type="InterPro" id="IPR011701">
    <property type="entry name" value="MFS"/>
</dbReference>
<feature type="transmembrane region" description="Helical" evidence="4">
    <location>
        <begin position="90"/>
        <end position="109"/>
    </location>
</feature>
<evidence type="ECO:0000313" key="7">
    <source>
        <dbReference type="Proteomes" id="UP001166571"/>
    </source>
</evidence>
<keyword evidence="7" id="KW-1185">Reference proteome</keyword>
<dbReference type="InterPro" id="IPR020846">
    <property type="entry name" value="MFS_dom"/>
</dbReference>
<evidence type="ECO:0000313" key="6">
    <source>
        <dbReference type="EMBL" id="MBY4638261.1"/>
    </source>
</evidence>
<sequence>MHRDDFARRDPAQRSHQSLVFMLLYALAVAGGTMAYVPFLTILLPSRVAELAGAADVEWLGFLTFAGAIAASIGGIFFGWLSDVTRNRRGWILTGLVLTVALLLAMPLAKDIVSLLAIIICWQFSLNMMLGPLAAWGGDLVPDDQKGLLGGLLAFAPALGAWSGALVTLSVLVTFETRLLTLALLISCAVLPATVFARPRRFEDLTRPPSIGPDGRIDVLPKGPAVRMWLARFLVQISEAALFAYLYFWFRSIDPDMGDNEKAQLFGIAVSVAIPIALYLGRWSDRNRRPFLPLMVSSAISAAGMLAMALANSADFAKLAYLLFGIATTVFLALHAGQTLRILPRSDRRGRDLGIFNLTNTLPSLIMPLLTLSVVPGFGFEVLFLLLAGLTVVATLILATISRRNPDRT</sequence>
<gene>
    <name evidence="6" type="ORF">K5P26_14035</name>
</gene>
<evidence type="ECO:0000256" key="4">
    <source>
        <dbReference type="SAM" id="Phobius"/>
    </source>
</evidence>
<reference evidence="6" key="1">
    <citation type="submission" date="2021-08" db="EMBL/GenBank/DDBJ databases">
        <title>Sphingopyxis panaciterrulae sp. nov., isolated from the surface water of the Yellow Sea.</title>
        <authorList>
            <person name="Gao Z."/>
            <person name="Zhang D."/>
            <person name="Zhang A."/>
        </authorList>
    </citation>
    <scope>NUCLEOTIDE SEQUENCE</scope>
    <source>
        <strain evidence="6">XHP0097</strain>
    </source>
</reference>
<dbReference type="InterPro" id="IPR036259">
    <property type="entry name" value="MFS_trans_sf"/>
</dbReference>
<feature type="transmembrane region" description="Helical" evidence="4">
    <location>
        <begin position="355"/>
        <end position="376"/>
    </location>
</feature>